<name>A0A1G7J6Q1_9GAMM</name>
<evidence type="ECO:0000313" key="1">
    <source>
        <dbReference type="EMBL" id="SDF20600.1"/>
    </source>
</evidence>
<evidence type="ECO:0000313" key="2">
    <source>
        <dbReference type="Proteomes" id="UP000243378"/>
    </source>
</evidence>
<dbReference type="Proteomes" id="UP000243378">
    <property type="component" value="Unassembled WGS sequence"/>
</dbReference>
<sequence>MGEAKDPTVRYVIRNRYLSAVREREITKDEYDAFKRSRDILSAALAIEELFDILSENYSDAEVTIKKASESYLELEEFTYYAFYELMRIVNIKLINFISIARFYIDNLESNSNEIDRAGLYLRIKKKQSALYDASIEYRVLDQLRNYALHAGTVVHGINGSFLASKNDDINPTVFYASKSRISERSDRIKPKVFAELPETFDLFEYMKSAMIIYRELHSYVTSEISSYVLKARALFEKAIEEAASTLDAKTGIAACVYVGEREKEFTQIFLDWDDVRIMIAEKNRQ</sequence>
<organism evidence="1 2">
    <name type="scientific">Phytopseudomonas seleniipraecipitans</name>
    <dbReference type="NCBI Taxonomy" id="640205"/>
    <lineage>
        <taxon>Bacteria</taxon>
        <taxon>Pseudomonadati</taxon>
        <taxon>Pseudomonadota</taxon>
        <taxon>Gammaproteobacteria</taxon>
        <taxon>Pseudomonadales</taxon>
        <taxon>Pseudomonadaceae</taxon>
        <taxon>Phytopseudomonas</taxon>
    </lineage>
</organism>
<reference evidence="1 2" key="1">
    <citation type="submission" date="2016-10" db="EMBL/GenBank/DDBJ databases">
        <authorList>
            <person name="de Groot N.N."/>
        </authorList>
    </citation>
    <scope>NUCLEOTIDE SEQUENCE [LARGE SCALE GENOMIC DNA]</scope>
    <source>
        <strain evidence="1 2">LMG 25475</strain>
    </source>
</reference>
<dbReference type="AlphaFoldDB" id="A0A1G7J6Q1"/>
<proteinExistence type="predicted"/>
<protein>
    <submittedName>
        <fullName evidence="1">Uncharacterized protein</fullName>
    </submittedName>
</protein>
<dbReference type="EMBL" id="FNBM01000002">
    <property type="protein sequence ID" value="SDF20600.1"/>
    <property type="molecule type" value="Genomic_DNA"/>
</dbReference>
<accession>A0A1G7J6Q1</accession>
<gene>
    <name evidence="1" type="ORF">SAMN05216381_1003</name>
</gene>
<dbReference type="STRING" id="640205.SAMN05216381_1003"/>